<organism evidence="1 2">
    <name type="scientific">Xanthomonas sacchari</name>
    <dbReference type="NCBI Taxonomy" id="56458"/>
    <lineage>
        <taxon>Bacteria</taxon>
        <taxon>Pseudomonadati</taxon>
        <taxon>Pseudomonadota</taxon>
        <taxon>Gammaproteobacteria</taxon>
        <taxon>Lysobacterales</taxon>
        <taxon>Lysobacteraceae</taxon>
        <taxon>Xanthomonas</taxon>
    </lineage>
</organism>
<evidence type="ECO:0000313" key="1">
    <source>
        <dbReference type="EMBL" id="PPU81284.1"/>
    </source>
</evidence>
<dbReference type="EMBL" id="MDEK01000014">
    <property type="protein sequence ID" value="PPU81284.1"/>
    <property type="molecule type" value="Genomic_DNA"/>
</dbReference>
<dbReference type="AlphaFoldDB" id="A0A2P5Z1E8"/>
<dbReference type="OrthoDB" id="5985503at2"/>
<protein>
    <submittedName>
        <fullName evidence="1">Uncharacterized protein</fullName>
    </submittedName>
</protein>
<sequence>MAVAIEMQHASRACVMLDRERELEFWKAQFVHSPFHQPGYTFHDYEPALKLAYDAYLKYHGQRVEDVVAQLRDVFLRDHPRSRLDWLQVRGIVLAAWQRLQPSD</sequence>
<reference evidence="1 2" key="1">
    <citation type="submission" date="2016-08" db="EMBL/GenBank/DDBJ databases">
        <authorList>
            <person name="Seilhamer J.J."/>
        </authorList>
    </citation>
    <scope>NUCLEOTIDE SEQUENCE [LARGE SCALE GENOMIC DNA]</scope>
    <source>
        <strain evidence="1 2">CFBP4641</strain>
    </source>
</reference>
<dbReference type="Proteomes" id="UP000247346">
    <property type="component" value="Unassembled WGS sequence"/>
</dbReference>
<dbReference type="GeneID" id="93878940"/>
<name>A0A2P5Z1E8_9XANT</name>
<gene>
    <name evidence="1" type="ORF">XsacCFBP4641_15495</name>
</gene>
<dbReference type="RefSeq" id="WP_010340756.1">
    <property type="nucleotide sequence ID" value="NZ_CP132343.1"/>
</dbReference>
<proteinExistence type="predicted"/>
<comment type="caution">
    <text evidence="1">The sequence shown here is derived from an EMBL/GenBank/DDBJ whole genome shotgun (WGS) entry which is preliminary data.</text>
</comment>
<evidence type="ECO:0000313" key="2">
    <source>
        <dbReference type="Proteomes" id="UP000247346"/>
    </source>
</evidence>
<accession>A0A2P5Z1E8</accession>